<reference evidence="1 2" key="1">
    <citation type="submission" date="2024-01" db="EMBL/GenBank/DDBJ databases">
        <title>Genome assemblies of Stephania.</title>
        <authorList>
            <person name="Yang L."/>
        </authorList>
    </citation>
    <scope>NUCLEOTIDE SEQUENCE [LARGE SCALE GENOMIC DNA]</scope>
    <source>
        <strain evidence="1">YNDBR</strain>
        <tissue evidence="1">Leaf</tissue>
    </source>
</reference>
<dbReference type="EMBL" id="JBBNAF010000003">
    <property type="protein sequence ID" value="KAK9160715.1"/>
    <property type="molecule type" value="Genomic_DNA"/>
</dbReference>
<evidence type="ECO:0000313" key="2">
    <source>
        <dbReference type="Proteomes" id="UP001420932"/>
    </source>
</evidence>
<gene>
    <name evidence="1" type="ORF">Syun_007056</name>
</gene>
<dbReference type="PANTHER" id="PTHR32444:SF247">
    <property type="entry name" value="OS01G0958200 PROTEIN"/>
    <property type="match status" value="1"/>
</dbReference>
<dbReference type="Proteomes" id="UP001420932">
    <property type="component" value="Unassembled WGS sequence"/>
</dbReference>
<proteinExistence type="predicted"/>
<dbReference type="AlphaFoldDB" id="A0AAP0KYV3"/>
<protein>
    <submittedName>
        <fullName evidence="1">Uncharacterized protein</fullName>
    </submittedName>
</protein>
<sequence>MVFGNLVSQNLNSNAHLDGLGFGNWASSKLTSRKSLSDPSMGDFVYGLDRRGLPEMVLRNGSTKLFMTGPWNGFQFSGTPEVKNNSIFKPVFVSNV</sequence>
<organism evidence="1 2">
    <name type="scientific">Stephania yunnanensis</name>
    <dbReference type="NCBI Taxonomy" id="152371"/>
    <lineage>
        <taxon>Eukaryota</taxon>
        <taxon>Viridiplantae</taxon>
        <taxon>Streptophyta</taxon>
        <taxon>Embryophyta</taxon>
        <taxon>Tracheophyta</taxon>
        <taxon>Spermatophyta</taxon>
        <taxon>Magnoliopsida</taxon>
        <taxon>Ranunculales</taxon>
        <taxon>Menispermaceae</taxon>
        <taxon>Menispermoideae</taxon>
        <taxon>Cissampelideae</taxon>
        <taxon>Stephania</taxon>
    </lineage>
</organism>
<evidence type="ECO:0000313" key="1">
    <source>
        <dbReference type="EMBL" id="KAK9160715.1"/>
    </source>
</evidence>
<name>A0AAP0KYV3_9MAGN</name>
<keyword evidence="2" id="KW-1185">Reference proteome</keyword>
<accession>A0AAP0KYV3</accession>
<dbReference type="PANTHER" id="PTHR32444">
    <property type="entry name" value="BULB-TYPE LECTIN DOMAIN-CONTAINING PROTEIN"/>
    <property type="match status" value="1"/>
</dbReference>
<comment type="caution">
    <text evidence="1">The sequence shown here is derived from an EMBL/GenBank/DDBJ whole genome shotgun (WGS) entry which is preliminary data.</text>
</comment>